<dbReference type="AlphaFoldDB" id="A0A6I6MRY6"/>
<feature type="signal peptide" evidence="12">
    <location>
        <begin position="1"/>
        <end position="21"/>
    </location>
</feature>
<evidence type="ECO:0000313" key="14">
    <source>
        <dbReference type="EMBL" id="QGZ93903.1"/>
    </source>
</evidence>
<keyword evidence="3 9" id="KW-0349">Heme</keyword>
<evidence type="ECO:0000256" key="1">
    <source>
        <dbReference type="ARBA" id="ARBA00004370"/>
    </source>
</evidence>
<dbReference type="GO" id="GO:0016020">
    <property type="term" value="C:membrane"/>
    <property type="evidence" value="ECO:0007669"/>
    <property type="project" value="UniProtKB-SubCell"/>
</dbReference>
<dbReference type="GO" id="GO:0046872">
    <property type="term" value="F:metal ion binding"/>
    <property type="evidence" value="ECO:0007669"/>
    <property type="project" value="UniProtKB-KW"/>
</dbReference>
<sequence length="280" mass="30343">MLRALSVVAAIGIGALGVAFAAGEAEHPHNYPYSFDSPVGGYDMAQVQRGFQVYNQVCAACHGMDHLAYRHLGEEGGPFAAYNVRDHETGEEKMQVGRPEHGGLFVDVVDNPWVRSIAESHTISDVDPNSGQLTDRPGRISDHFRRPFPNEIAARASNGGAYPPDLSVITSARHGGADYIRSLLVGYDGHNEGALYGNLYFPGGMIAMPPPLVEGAVSYADGTATTVEQYATDVSAYLQWAADPHMEQRKRTGIVVLAFLIALAGLMWLAYKTIWRTEAH</sequence>
<name>A0A6I6MRY6_9CAUL</name>
<keyword evidence="4 11" id="KW-0812">Transmembrane</keyword>
<gene>
    <name evidence="14" type="primary">fbcH_2</name>
    <name evidence="14" type="ORF">DSM104635_00717</name>
</gene>
<keyword evidence="5 9" id="KW-0479">Metal-binding</keyword>
<keyword evidence="8 11" id="KW-0472">Membrane</keyword>
<feature type="binding site" description="covalent" evidence="9">
    <location>
        <position position="208"/>
    </location>
    <ligand>
        <name>heme c</name>
        <dbReference type="ChEBI" id="CHEBI:61717"/>
    </ligand>
</feature>
<feature type="binding site" description="covalent" evidence="9">
    <location>
        <position position="61"/>
    </location>
    <ligand>
        <name>heme c</name>
        <dbReference type="ChEBI" id="CHEBI:61717"/>
    </ligand>
</feature>
<dbReference type="GO" id="GO:0020037">
    <property type="term" value="F:heme binding"/>
    <property type="evidence" value="ECO:0007669"/>
    <property type="project" value="InterPro"/>
</dbReference>
<feature type="transmembrane region" description="Helical" evidence="11">
    <location>
        <begin position="253"/>
        <end position="271"/>
    </location>
</feature>
<feature type="binding site" description="covalent" evidence="9">
    <location>
        <position position="58"/>
    </location>
    <ligand>
        <name>heme c</name>
        <dbReference type="ChEBI" id="CHEBI:61717"/>
    </ligand>
</feature>
<evidence type="ECO:0000256" key="5">
    <source>
        <dbReference type="ARBA" id="ARBA00022723"/>
    </source>
</evidence>
<dbReference type="PRINTS" id="PR00603">
    <property type="entry name" value="CYTOCHROMEC1"/>
</dbReference>
<comment type="subcellular location">
    <subcellularLocation>
        <location evidence="1">Membrane</location>
    </subcellularLocation>
</comment>
<protein>
    <recommendedName>
        <fullName evidence="2">Cytochrome c1</fullName>
    </recommendedName>
</protein>
<dbReference type="GO" id="GO:0009055">
    <property type="term" value="F:electron transfer activity"/>
    <property type="evidence" value="ECO:0007669"/>
    <property type="project" value="InterPro"/>
</dbReference>
<dbReference type="SUPFAM" id="SSF46626">
    <property type="entry name" value="Cytochrome c"/>
    <property type="match status" value="1"/>
</dbReference>
<evidence type="ECO:0000256" key="10">
    <source>
        <dbReference type="SAM" id="MobiDB-lite"/>
    </source>
</evidence>
<evidence type="ECO:0000256" key="2">
    <source>
        <dbReference type="ARBA" id="ARBA00016165"/>
    </source>
</evidence>
<accession>A0A6I6MRY6</accession>
<dbReference type="PANTHER" id="PTHR10266">
    <property type="entry name" value="CYTOCHROME C1"/>
    <property type="match status" value="1"/>
</dbReference>
<feature type="region of interest" description="Disordered" evidence="10">
    <location>
        <begin position="124"/>
        <end position="144"/>
    </location>
</feature>
<proteinExistence type="predicted"/>
<dbReference type="Gene3D" id="1.10.760.10">
    <property type="entry name" value="Cytochrome c-like domain"/>
    <property type="match status" value="1"/>
</dbReference>
<keyword evidence="15" id="KW-1185">Reference proteome</keyword>
<dbReference type="PROSITE" id="PS51007">
    <property type="entry name" value="CYTC"/>
    <property type="match status" value="1"/>
</dbReference>
<keyword evidence="7 9" id="KW-0408">Iron</keyword>
<evidence type="ECO:0000256" key="7">
    <source>
        <dbReference type="ARBA" id="ARBA00023004"/>
    </source>
</evidence>
<organism evidence="14 15">
    <name type="scientific">Terricaulis silvestris</name>
    <dbReference type="NCBI Taxonomy" id="2686094"/>
    <lineage>
        <taxon>Bacteria</taxon>
        <taxon>Pseudomonadati</taxon>
        <taxon>Pseudomonadota</taxon>
        <taxon>Alphaproteobacteria</taxon>
        <taxon>Caulobacterales</taxon>
        <taxon>Caulobacteraceae</taxon>
        <taxon>Terricaulis</taxon>
    </lineage>
</organism>
<evidence type="ECO:0000256" key="4">
    <source>
        <dbReference type="ARBA" id="ARBA00022692"/>
    </source>
</evidence>
<evidence type="ECO:0000313" key="15">
    <source>
        <dbReference type="Proteomes" id="UP000431269"/>
    </source>
</evidence>
<dbReference type="EMBL" id="CP047045">
    <property type="protein sequence ID" value="QGZ93903.1"/>
    <property type="molecule type" value="Genomic_DNA"/>
</dbReference>
<feature type="compositionally biased region" description="Polar residues" evidence="10">
    <location>
        <begin position="124"/>
        <end position="133"/>
    </location>
</feature>
<evidence type="ECO:0000256" key="11">
    <source>
        <dbReference type="SAM" id="Phobius"/>
    </source>
</evidence>
<evidence type="ECO:0000256" key="12">
    <source>
        <dbReference type="SAM" id="SignalP"/>
    </source>
</evidence>
<dbReference type="InterPro" id="IPR036909">
    <property type="entry name" value="Cyt_c-like_dom_sf"/>
</dbReference>
<dbReference type="KEGG" id="tsv:DSM104635_00717"/>
<evidence type="ECO:0000256" key="9">
    <source>
        <dbReference type="PIRSR" id="PIRSR602326-1"/>
    </source>
</evidence>
<dbReference type="InterPro" id="IPR009056">
    <property type="entry name" value="Cyt_c-like_dom"/>
</dbReference>
<evidence type="ECO:0000256" key="8">
    <source>
        <dbReference type="ARBA" id="ARBA00023136"/>
    </source>
</evidence>
<evidence type="ECO:0000256" key="3">
    <source>
        <dbReference type="ARBA" id="ARBA00022617"/>
    </source>
</evidence>
<reference evidence="15" key="1">
    <citation type="submission" date="2019-12" db="EMBL/GenBank/DDBJ databases">
        <title>Complete genome of Terracaulis silvestris 0127_4.</title>
        <authorList>
            <person name="Vieira S."/>
            <person name="Riedel T."/>
            <person name="Sproer C."/>
            <person name="Pascual J."/>
            <person name="Boedeker C."/>
            <person name="Overmann J."/>
        </authorList>
    </citation>
    <scope>NUCLEOTIDE SEQUENCE [LARGE SCALE GENOMIC DNA]</scope>
    <source>
        <strain evidence="15">0127_4</strain>
    </source>
</reference>
<keyword evidence="6 11" id="KW-1133">Transmembrane helix</keyword>
<dbReference type="Pfam" id="PF02167">
    <property type="entry name" value="Cytochrom_C1"/>
    <property type="match status" value="1"/>
</dbReference>
<dbReference type="RefSeq" id="WP_158764885.1">
    <property type="nucleotide sequence ID" value="NZ_CP047045.1"/>
</dbReference>
<dbReference type="Proteomes" id="UP000431269">
    <property type="component" value="Chromosome"/>
</dbReference>
<feature type="chain" id="PRO_5026176520" description="Cytochrome c1" evidence="12">
    <location>
        <begin position="22"/>
        <end position="280"/>
    </location>
</feature>
<dbReference type="InterPro" id="IPR002326">
    <property type="entry name" value="Cyt_c1"/>
</dbReference>
<feature type="binding site" description="covalent" evidence="9">
    <location>
        <position position="62"/>
    </location>
    <ligand>
        <name>heme c</name>
        <dbReference type="ChEBI" id="CHEBI:61717"/>
    </ligand>
</feature>
<dbReference type="Gene3D" id="1.20.5.100">
    <property type="entry name" value="Cytochrome c1, transmembrane anchor, C-terminal"/>
    <property type="match status" value="1"/>
</dbReference>
<feature type="domain" description="Cytochrome c" evidence="13">
    <location>
        <begin position="45"/>
        <end position="242"/>
    </location>
</feature>
<evidence type="ECO:0000256" key="6">
    <source>
        <dbReference type="ARBA" id="ARBA00022989"/>
    </source>
</evidence>
<evidence type="ECO:0000259" key="13">
    <source>
        <dbReference type="PROSITE" id="PS51007"/>
    </source>
</evidence>
<dbReference type="PANTHER" id="PTHR10266:SF3">
    <property type="entry name" value="CYTOCHROME C1, HEME PROTEIN, MITOCHONDRIAL"/>
    <property type="match status" value="1"/>
</dbReference>
<comment type="cofactor">
    <cofactor evidence="9">
        <name>heme c</name>
        <dbReference type="ChEBI" id="CHEBI:61717"/>
    </cofactor>
    <text evidence="9">Binds 1 heme c group covalently per subunit.</text>
</comment>
<keyword evidence="12" id="KW-0732">Signal</keyword>